<evidence type="ECO:0000313" key="1">
    <source>
        <dbReference type="EMBL" id="MBO1320587.1"/>
    </source>
</evidence>
<dbReference type="Gene3D" id="2.70.70.10">
    <property type="entry name" value="Glucose Permease (Domain IIA)"/>
    <property type="match status" value="1"/>
</dbReference>
<protein>
    <recommendedName>
        <fullName evidence="3">Peptidase M23 domain-containing protein</fullName>
    </recommendedName>
</protein>
<dbReference type="SUPFAM" id="SSF51261">
    <property type="entry name" value="Duplicated hybrid motif"/>
    <property type="match status" value="1"/>
</dbReference>
<keyword evidence="2" id="KW-1185">Reference proteome</keyword>
<dbReference type="Proteomes" id="UP000664417">
    <property type="component" value="Unassembled WGS sequence"/>
</dbReference>
<gene>
    <name evidence="1" type="ORF">J3U88_19070</name>
</gene>
<comment type="caution">
    <text evidence="1">The sequence shown here is derived from an EMBL/GenBank/DDBJ whole genome shotgun (WGS) entry which is preliminary data.</text>
</comment>
<dbReference type="InterPro" id="IPR011055">
    <property type="entry name" value="Dup_hybrid_motif"/>
</dbReference>
<dbReference type="AlphaFoldDB" id="A0A8J7Q547"/>
<dbReference type="EMBL" id="JAFREP010000018">
    <property type="protein sequence ID" value="MBO1320587.1"/>
    <property type="molecule type" value="Genomic_DNA"/>
</dbReference>
<proteinExistence type="predicted"/>
<evidence type="ECO:0008006" key="3">
    <source>
        <dbReference type="Google" id="ProtNLM"/>
    </source>
</evidence>
<sequence>MPFSFAPNKPNFPPFIILECIFMNIFRLLLSVCFVFALCHGALLAQPGFEDYEFIPAVDKAGITEAEYNADPNAFRARYFPKLGLPVFRSDYFGIWNWFNHGTFPFNKIYDNNNSKRTYFFCRTRGSKCGHNGVDWLVGFRNYGQNEVINPFPYGATVEVTNLRNDHPDDHADNSLGNSVELTCYLDGNAGNRDRVNKLVVRLSHLKMNSVTVSRGQFVNSGQVLGQIGYSGATSFDVLHAHVTYEHMGKFLDPFYGWQNPNLDESMLFNQYWIESITNWHTRENYKQLTINNAFYATMRNKRTNSYVFRANDPIEHIRVEDQYGNIIPGLDVLDNPNLQNLSFSSYNYPADDGRNWTVYEVSFRWYQDADPSVLNKEMPFRIETDRGELSNRVFIKVTP</sequence>
<organism evidence="1 2">
    <name type="scientific">Acanthopleuribacter pedis</name>
    <dbReference type="NCBI Taxonomy" id="442870"/>
    <lineage>
        <taxon>Bacteria</taxon>
        <taxon>Pseudomonadati</taxon>
        <taxon>Acidobacteriota</taxon>
        <taxon>Holophagae</taxon>
        <taxon>Acanthopleuribacterales</taxon>
        <taxon>Acanthopleuribacteraceae</taxon>
        <taxon>Acanthopleuribacter</taxon>
    </lineage>
</organism>
<reference evidence="1" key="1">
    <citation type="submission" date="2021-03" db="EMBL/GenBank/DDBJ databases">
        <authorList>
            <person name="Wang G."/>
        </authorList>
    </citation>
    <scope>NUCLEOTIDE SEQUENCE</scope>
    <source>
        <strain evidence="1">KCTC 12899</strain>
    </source>
</reference>
<dbReference type="RefSeq" id="WP_207860541.1">
    <property type="nucleotide sequence ID" value="NZ_JAFREP010000018.1"/>
</dbReference>
<name>A0A8J7Q547_9BACT</name>
<evidence type="ECO:0000313" key="2">
    <source>
        <dbReference type="Proteomes" id="UP000664417"/>
    </source>
</evidence>
<accession>A0A8J7Q547</accession>